<dbReference type="Pfam" id="PF00076">
    <property type="entry name" value="RRM_1"/>
    <property type="match status" value="1"/>
</dbReference>
<accession>A0A830HKM3</accession>
<evidence type="ECO:0000259" key="10">
    <source>
        <dbReference type="PROSITE" id="PS50102"/>
    </source>
</evidence>
<dbReference type="CDD" id="cd12240">
    <property type="entry name" value="RRM_NCBP2"/>
    <property type="match status" value="1"/>
</dbReference>
<evidence type="ECO:0000256" key="4">
    <source>
        <dbReference type="ARBA" id="ARBA00022884"/>
    </source>
</evidence>
<evidence type="ECO:0000313" key="11">
    <source>
        <dbReference type="EMBL" id="GHP05849.1"/>
    </source>
</evidence>
<evidence type="ECO:0000256" key="8">
    <source>
        <dbReference type="RuleBase" id="RU364036"/>
    </source>
</evidence>
<comment type="similarity">
    <text evidence="2 8">Belongs to the RRM NCBP2 family.</text>
</comment>
<evidence type="ECO:0000256" key="3">
    <source>
        <dbReference type="ARBA" id="ARBA00022664"/>
    </source>
</evidence>
<dbReference type="InterPro" id="IPR000504">
    <property type="entry name" value="RRM_dom"/>
</dbReference>
<keyword evidence="12" id="KW-1185">Reference proteome</keyword>
<dbReference type="Gene3D" id="3.30.70.330">
    <property type="match status" value="1"/>
</dbReference>
<evidence type="ECO:0000256" key="6">
    <source>
        <dbReference type="ARBA" id="ARBA00023242"/>
    </source>
</evidence>
<dbReference type="Proteomes" id="UP000660262">
    <property type="component" value="Unassembled WGS sequence"/>
</dbReference>
<keyword evidence="3 8" id="KW-0507">mRNA processing</keyword>
<dbReference type="InterPro" id="IPR027157">
    <property type="entry name" value="NCBP2"/>
</dbReference>
<gene>
    <name evidence="11" type="ORF">PPROV_000459600</name>
</gene>
<dbReference type="EMBL" id="BNJQ01000011">
    <property type="protein sequence ID" value="GHP05849.1"/>
    <property type="molecule type" value="Genomic_DNA"/>
</dbReference>
<evidence type="ECO:0000256" key="1">
    <source>
        <dbReference type="ARBA" id="ARBA00004123"/>
    </source>
</evidence>
<proteinExistence type="inferred from homology"/>
<dbReference type="SUPFAM" id="SSF54928">
    <property type="entry name" value="RNA-binding domain, RBD"/>
    <property type="match status" value="1"/>
</dbReference>
<organism evidence="11 12">
    <name type="scientific">Pycnococcus provasolii</name>
    <dbReference type="NCBI Taxonomy" id="41880"/>
    <lineage>
        <taxon>Eukaryota</taxon>
        <taxon>Viridiplantae</taxon>
        <taxon>Chlorophyta</taxon>
        <taxon>Pseudoscourfieldiophyceae</taxon>
        <taxon>Pseudoscourfieldiales</taxon>
        <taxon>Pycnococcaceae</taxon>
        <taxon>Pycnococcus</taxon>
    </lineage>
</organism>
<dbReference type="GO" id="GO:0005846">
    <property type="term" value="C:nuclear cap binding complex"/>
    <property type="evidence" value="ECO:0007669"/>
    <property type="project" value="InterPro"/>
</dbReference>
<sequence length="220" mass="24931">MSALLRSLEPTLSAYKDRRFFTDNRGQPNGRTVEEYEFALRTSTTVYVGNLSFHTTEEQIWETFSLAGDIRSLHMGLDRNSKTPCGFCFVVYHTRDDAEACVRLLTGAMIDDRSVRADFDWGFEEGRQWGRGRHGGQVRDEWRDNFDAARGGYGKQRQFSGGLTSPPMPTAGDAKRRRMSGGGSFQRNRNDGYGGAQQHAPPQQEDADKRMRTGEEEEEN</sequence>
<keyword evidence="6 8" id="KW-0539">Nucleus</keyword>
<dbReference type="GO" id="GO:0045292">
    <property type="term" value="P:mRNA cis splicing, via spliceosome"/>
    <property type="evidence" value="ECO:0007669"/>
    <property type="project" value="InterPro"/>
</dbReference>
<comment type="caution">
    <text evidence="11">The sequence shown here is derived from an EMBL/GenBank/DDBJ whole genome shotgun (WGS) entry which is preliminary data.</text>
</comment>
<feature type="region of interest" description="Disordered" evidence="9">
    <location>
        <begin position="149"/>
        <end position="220"/>
    </location>
</feature>
<dbReference type="InterPro" id="IPR012677">
    <property type="entry name" value="Nucleotide-bd_a/b_plait_sf"/>
</dbReference>
<keyword evidence="4 7" id="KW-0694">RNA-binding</keyword>
<comment type="subcellular location">
    <subcellularLocation>
        <location evidence="1 8">Nucleus</location>
    </subcellularLocation>
</comment>
<evidence type="ECO:0000256" key="7">
    <source>
        <dbReference type="PROSITE-ProRule" id="PRU00176"/>
    </source>
</evidence>
<dbReference type="PANTHER" id="PTHR18847">
    <property type="entry name" value="20 KD NUCLEAR CAP BINDING PROTEIN"/>
    <property type="match status" value="1"/>
</dbReference>
<reference evidence="11" key="1">
    <citation type="submission" date="2020-10" db="EMBL/GenBank/DDBJ databases">
        <title>Unveiling of a novel bifunctional photoreceptor, Dualchrome1, isolated from a cosmopolitan green alga.</title>
        <authorList>
            <person name="Suzuki S."/>
            <person name="Kawachi M."/>
        </authorList>
    </citation>
    <scope>NUCLEOTIDE SEQUENCE</scope>
    <source>
        <strain evidence="11">NIES 2893</strain>
    </source>
</reference>
<dbReference type="OrthoDB" id="201398at2759"/>
<dbReference type="InterPro" id="IPR034148">
    <property type="entry name" value="NCBP2_RRM"/>
</dbReference>
<name>A0A830HKM3_9CHLO</name>
<evidence type="ECO:0000256" key="9">
    <source>
        <dbReference type="SAM" id="MobiDB-lite"/>
    </source>
</evidence>
<dbReference type="AlphaFoldDB" id="A0A830HKM3"/>
<feature type="domain" description="RRM" evidence="10">
    <location>
        <begin position="44"/>
        <end position="122"/>
    </location>
</feature>
<dbReference type="InterPro" id="IPR035979">
    <property type="entry name" value="RBD_domain_sf"/>
</dbReference>
<evidence type="ECO:0000313" key="12">
    <source>
        <dbReference type="Proteomes" id="UP000660262"/>
    </source>
</evidence>
<protein>
    <recommendedName>
        <fullName evidence="8">Nuclear cap-binding protein subunit 2</fullName>
    </recommendedName>
    <alternativeName>
        <fullName evidence="8">20 kDa nuclear cap-binding protein</fullName>
    </alternativeName>
</protein>
<dbReference type="GO" id="GO:0000339">
    <property type="term" value="F:RNA cap binding"/>
    <property type="evidence" value="ECO:0007669"/>
    <property type="project" value="InterPro"/>
</dbReference>
<keyword evidence="5 8" id="KW-0508">mRNA splicing</keyword>
<dbReference type="PROSITE" id="PS50102">
    <property type="entry name" value="RRM"/>
    <property type="match status" value="1"/>
</dbReference>
<evidence type="ECO:0000256" key="5">
    <source>
        <dbReference type="ARBA" id="ARBA00023187"/>
    </source>
</evidence>
<dbReference type="GO" id="GO:0005634">
    <property type="term" value="C:nucleus"/>
    <property type="evidence" value="ECO:0007669"/>
    <property type="project" value="UniProtKB-SubCell"/>
</dbReference>
<dbReference type="SMART" id="SM00360">
    <property type="entry name" value="RRM"/>
    <property type="match status" value="1"/>
</dbReference>
<dbReference type="PANTHER" id="PTHR18847:SF0">
    <property type="entry name" value="NUCLEAR CAP-BINDING PROTEIN SUBUNIT 2"/>
    <property type="match status" value="1"/>
</dbReference>
<evidence type="ECO:0000256" key="2">
    <source>
        <dbReference type="ARBA" id="ARBA00010725"/>
    </source>
</evidence>